<evidence type="ECO:0000313" key="6">
    <source>
        <dbReference type="EMBL" id="ATB33645.1"/>
    </source>
</evidence>
<reference evidence="6 7" key="1">
    <citation type="submission" date="2017-06" db="EMBL/GenBank/DDBJ databases">
        <authorList>
            <person name="Kim H.J."/>
            <person name="Triplett B.A."/>
        </authorList>
    </citation>
    <scope>NUCLEOTIDE SEQUENCE [LARGE SCALE GENOMIC DNA]</scope>
    <source>
        <strain evidence="6 7">DSM 14713</strain>
    </source>
</reference>
<dbReference type="Pfam" id="PF13191">
    <property type="entry name" value="AAA_16"/>
    <property type="match status" value="1"/>
</dbReference>
<dbReference type="InterPro" id="IPR011009">
    <property type="entry name" value="Kinase-like_dom_sf"/>
</dbReference>
<sequence>MRALWDRSQIETTARGPRDKVPMMEFAGYEVRSLFQTTTNNLLFQAVREADRLPVIIKTPRTEYPGPRERARYQREYHLLQRLRGTTGVLTSHGLEMIQERPLLLLEDVGGTALSERTGQPLEPSLVLSIAISLSATLAEVHRRGVIHKDIKPANILGSADGKVWLIDFGLATSQQLEHVEATPAALVEGTLAYMSPEQSGRMNRAVDYRTDLYSLGVVLYQWLTGQLPFRGKDALEWFHAHIAQVPVPPDQRLPSVPPQLSAVVLKLLGKNAEQRYQSAEGLKADLERCRDELLQGVKELFPLGLQDFPARFQPPQRLYGREAELQALLRAFERVARGGKPEWVLVSGYSGIGKSSVVHELHKPILQRRSFFLSGKFDSLQRDVPYATLARSLKALVQRMLAGSEEEVADWRWRLLEAFEGNGQLLVGLVPQLEQVVGELPPPPELSLVEARHRFNRLFQRFLGVVATPERPLVLFLDDLQWADFASIELLRYLGTHPETPPLLLMGAYRDNEVSATHPLTQVLTEVREAGGRLVEIHLGPLSLPWTRQLVADALPGAADEVVAPLSALLQEKTGGNPFFLLQFLQTLYQDGLVARGARGGWRWDEEAVRAQGYSDNMVDFMAGRLRQLPSPAQRLMRLAACVGHAFTLETLALLSHEEGPEVERGLEPVLAEGLLVETGPQHYRFLHDRIHQAAHALMSEEEREATHLEMGRLLWARLSPEELHERLFDVVGQLNAGARLMEDAGERTRLAWLNVAAGTRARASAAYRSAVGYFAMAFGLIPGDPWVTAPAETFALRLEQADCESVSGNAPEARRLVEELLPRAPTRQDMAAAYQLKSGILLTSNQAEASISCLLECLARFGVDLPARPTWEDVTAAYQEVESLLGTRPIESLLDLPAMTDPDMKIAMGLLAALTWPAFFTHEQLLALHVCRMVSITLRHGGTSEAASAFVWYGSVITTRRFKQYDRGYAFGMLASAIIDRYPDSAHRARTLFTVGHLSLWVKPLSAAMELYQRAFHAALQAGDLQAACYCCIFIGTVRLLAGQDLAEVSRELVARADFTHQVGFRQTEDMIRLSHAFVHQMRGRSASFESLDMEGFDERAFEAQLGGRMVSLRFWYGTIKARSRFMCGAYEEARRAAEEAKALDWTNSGRIQLFDYHFYRALALAACYRDAPEARRQEDLEDIQEHHRQLEEWAAHCPETFRAPERTVAAELERLLGKTDAAPTTYEEAIQAAREQGLVHNVAVASELAARFWMERRLPSVARAYARQAREAYEQWGAEGKVRHMDAQSAWLLGGGSQDPDSASHDSASSHLDVLAIVKAQQAISSEINQGKLVSTLMRVALEHAGAQRGALLLVQGEALKVESLMDAGASEAATQALPWTLLSYVRRVGEHVLIDDTSQPHPFASDAFFSHSQACSVLCLPVQRQEKLHGLLYLENALTPHAFRPGHITLLQHLASQAAISMENARLYADVQQAEAALRQANEELERRVEERTRELKQAQARLVETARMAGMAEVASNVLHDVGNTLTSLVVDTEQMHTVVKASRVDRVSKVFSLLEAHREDLSGFVTHDTRGRQLFAYLPGLASELTQERELLLRGLKAMSRNVERVRTIIHLQQDYPKATLLVEECDLSEVMEEALRLQAGALRQAGVRVMKELAPLPRVKVDRHRMIQILLNLLSNARQSMEATEPGRRSLWLRLNTDAEWIRIQVEDTGQGIAPEARGRLFNQGFTTRKEGHGIGLHSSALSARLMGGKLTLDSEGPGRGAIATLVLPFPSQ</sequence>
<dbReference type="SUPFAM" id="SSF55781">
    <property type="entry name" value="GAF domain-like"/>
    <property type="match status" value="1"/>
</dbReference>
<dbReference type="Pfam" id="PF01590">
    <property type="entry name" value="GAF"/>
    <property type="match status" value="1"/>
</dbReference>
<dbReference type="GO" id="GO:0005524">
    <property type="term" value="F:ATP binding"/>
    <property type="evidence" value="ECO:0007669"/>
    <property type="project" value="InterPro"/>
</dbReference>
<dbReference type="SUPFAM" id="SSF55874">
    <property type="entry name" value="ATPase domain of HSP90 chaperone/DNA topoisomerase II/histidine kinase"/>
    <property type="match status" value="1"/>
</dbReference>
<proteinExistence type="predicted"/>
<dbReference type="PANTHER" id="PTHR43642">
    <property type="entry name" value="HYBRID SIGNAL TRANSDUCTION HISTIDINE KINASE G"/>
    <property type="match status" value="1"/>
</dbReference>
<dbReference type="InterPro" id="IPR041664">
    <property type="entry name" value="AAA_16"/>
</dbReference>
<dbReference type="InterPro" id="IPR004358">
    <property type="entry name" value="Sig_transdc_His_kin-like_C"/>
</dbReference>
<evidence type="ECO:0000256" key="3">
    <source>
        <dbReference type="SAM" id="Coils"/>
    </source>
</evidence>
<dbReference type="Proteomes" id="UP000217289">
    <property type="component" value="Chromosome"/>
</dbReference>
<evidence type="ECO:0000256" key="2">
    <source>
        <dbReference type="ARBA" id="ARBA00012438"/>
    </source>
</evidence>
<dbReference type="Gene3D" id="3.30.450.40">
    <property type="match status" value="1"/>
</dbReference>
<gene>
    <name evidence="6" type="ORF">MEBOL_007143</name>
</gene>
<evidence type="ECO:0000256" key="1">
    <source>
        <dbReference type="ARBA" id="ARBA00000085"/>
    </source>
</evidence>
<comment type="catalytic activity">
    <reaction evidence="1">
        <text>ATP + protein L-histidine = ADP + protein N-phospho-L-histidine.</text>
        <dbReference type="EC" id="2.7.13.3"/>
    </reaction>
</comment>
<dbReference type="InterPro" id="IPR005467">
    <property type="entry name" value="His_kinase_dom"/>
</dbReference>
<dbReference type="PROSITE" id="PS50011">
    <property type="entry name" value="PROTEIN_KINASE_DOM"/>
    <property type="match status" value="1"/>
</dbReference>
<dbReference type="Gene3D" id="3.40.50.300">
    <property type="entry name" value="P-loop containing nucleotide triphosphate hydrolases"/>
    <property type="match status" value="1"/>
</dbReference>
<dbReference type="SMART" id="SM00220">
    <property type="entry name" value="S_TKc"/>
    <property type="match status" value="1"/>
</dbReference>
<dbReference type="InterPro" id="IPR003018">
    <property type="entry name" value="GAF"/>
</dbReference>
<evidence type="ECO:0000259" key="4">
    <source>
        <dbReference type="PROSITE" id="PS50011"/>
    </source>
</evidence>
<dbReference type="PANTHER" id="PTHR43642:SF1">
    <property type="entry name" value="HYBRID SIGNAL TRANSDUCTION HISTIDINE KINASE G"/>
    <property type="match status" value="1"/>
</dbReference>
<dbReference type="Gene3D" id="3.30.565.10">
    <property type="entry name" value="Histidine kinase-like ATPase, C-terminal domain"/>
    <property type="match status" value="1"/>
</dbReference>
<feature type="domain" description="Histidine kinase" evidence="5">
    <location>
        <begin position="1575"/>
        <end position="1779"/>
    </location>
</feature>
<evidence type="ECO:0000259" key="5">
    <source>
        <dbReference type="PROSITE" id="PS50109"/>
    </source>
</evidence>
<dbReference type="InterPro" id="IPR027417">
    <property type="entry name" value="P-loop_NTPase"/>
</dbReference>
<name>A0A250IPG8_9BACT</name>
<dbReference type="SUPFAM" id="SSF56112">
    <property type="entry name" value="Protein kinase-like (PK-like)"/>
    <property type="match status" value="1"/>
</dbReference>
<dbReference type="PRINTS" id="PR00344">
    <property type="entry name" value="BCTRLSENSOR"/>
</dbReference>
<dbReference type="InterPro" id="IPR029016">
    <property type="entry name" value="GAF-like_dom_sf"/>
</dbReference>
<dbReference type="SMART" id="SM00065">
    <property type="entry name" value="GAF"/>
    <property type="match status" value="1"/>
</dbReference>
<dbReference type="InterPro" id="IPR003594">
    <property type="entry name" value="HATPase_dom"/>
</dbReference>
<dbReference type="CDD" id="cd14014">
    <property type="entry name" value="STKc_PknB_like"/>
    <property type="match status" value="1"/>
</dbReference>
<dbReference type="Gene3D" id="1.10.287.130">
    <property type="match status" value="1"/>
</dbReference>
<dbReference type="Gene3D" id="1.10.510.10">
    <property type="entry name" value="Transferase(Phosphotransferase) domain 1"/>
    <property type="match status" value="1"/>
</dbReference>
<dbReference type="EMBL" id="CP022163">
    <property type="protein sequence ID" value="ATB33645.1"/>
    <property type="molecule type" value="Genomic_DNA"/>
</dbReference>
<dbReference type="SMART" id="SM00387">
    <property type="entry name" value="HATPase_c"/>
    <property type="match status" value="1"/>
</dbReference>
<dbReference type="InterPro" id="IPR053159">
    <property type="entry name" value="Hybrid_Histidine_Kinase"/>
</dbReference>
<evidence type="ECO:0000313" key="7">
    <source>
        <dbReference type="Proteomes" id="UP000217289"/>
    </source>
</evidence>
<dbReference type="GO" id="GO:0004673">
    <property type="term" value="F:protein histidine kinase activity"/>
    <property type="evidence" value="ECO:0007669"/>
    <property type="project" value="UniProtKB-EC"/>
</dbReference>
<keyword evidence="6" id="KW-0418">Kinase</keyword>
<organism evidence="6 7">
    <name type="scientific">Melittangium boletus DSM 14713</name>
    <dbReference type="NCBI Taxonomy" id="1294270"/>
    <lineage>
        <taxon>Bacteria</taxon>
        <taxon>Pseudomonadati</taxon>
        <taxon>Myxococcota</taxon>
        <taxon>Myxococcia</taxon>
        <taxon>Myxococcales</taxon>
        <taxon>Cystobacterineae</taxon>
        <taxon>Archangiaceae</taxon>
        <taxon>Melittangium</taxon>
    </lineage>
</organism>
<keyword evidence="3" id="KW-0175">Coiled coil</keyword>
<dbReference type="KEGG" id="mbd:MEBOL_007143"/>
<keyword evidence="7" id="KW-1185">Reference proteome</keyword>
<dbReference type="EC" id="2.7.13.3" evidence="2"/>
<accession>A0A250IPG8</accession>
<feature type="coiled-coil region" evidence="3">
    <location>
        <begin position="1468"/>
        <end position="1513"/>
    </location>
</feature>
<dbReference type="InterPro" id="IPR000719">
    <property type="entry name" value="Prot_kinase_dom"/>
</dbReference>
<dbReference type="SUPFAM" id="SSF52540">
    <property type="entry name" value="P-loop containing nucleoside triphosphate hydrolases"/>
    <property type="match status" value="1"/>
</dbReference>
<keyword evidence="6" id="KW-0808">Transferase</keyword>
<dbReference type="PROSITE" id="PS50109">
    <property type="entry name" value="HIS_KIN"/>
    <property type="match status" value="1"/>
</dbReference>
<protein>
    <recommendedName>
        <fullName evidence="2">histidine kinase</fullName>
        <ecNumber evidence="2">2.7.13.3</ecNumber>
    </recommendedName>
</protein>
<dbReference type="InterPro" id="IPR036890">
    <property type="entry name" value="HATPase_C_sf"/>
</dbReference>
<dbReference type="Pfam" id="PF00069">
    <property type="entry name" value="Pkinase"/>
    <property type="match status" value="1"/>
</dbReference>
<dbReference type="Pfam" id="PF02518">
    <property type="entry name" value="HATPase_c"/>
    <property type="match status" value="1"/>
</dbReference>
<feature type="domain" description="Protein kinase" evidence="4">
    <location>
        <begin position="29"/>
        <end position="295"/>
    </location>
</feature>